<dbReference type="PROSITE" id="PS50109">
    <property type="entry name" value="HIS_KIN"/>
    <property type="match status" value="1"/>
</dbReference>
<evidence type="ECO:0000313" key="9">
    <source>
        <dbReference type="Proteomes" id="UP000318126"/>
    </source>
</evidence>
<evidence type="ECO:0000256" key="2">
    <source>
        <dbReference type="ARBA" id="ARBA00012438"/>
    </source>
</evidence>
<dbReference type="SUPFAM" id="SSF47384">
    <property type="entry name" value="Homodimeric domain of signal transducing histidine kinase"/>
    <property type="match status" value="1"/>
</dbReference>
<comment type="catalytic activity">
    <reaction evidence="1">
        <text>ATP + protein L-histidine = ADP + protein N-phospho-L-histidine.</text>
        <dbReference type="EC" id="2.7.13.3"/>
    </reaction>
</comment>
<evidence type="ECO:0000256" key="6">
    <source>
        <dbReference type="SAM" id="Phobius"/>
    </source>
</evidence>
<dbReference type="SUPFAM" id="SSF55874">
    <property type="entry name" value="ATPase domain of HSP90 chaperone/DNA topoisomerase II/histidine kinase"/>
    <property type="match status" value="1"/>
</dbReference>
<dbReference type="Gene3D" id="3.30.565.10">
    <property type="entry name" value="Histidine kinase-like ATPase, C-terminal domain"/>
    <property type="match status" value="1"/>
</dbReference>
<dbReference type="PANTHER" id="PTHR43711:SF1">
    <property type="entry name" value="HISTIDINE KINASE 1"/>
    <property type="match status" value="1"/>
</dbReference>
<dbReference type="Pfam" id="PF02518">
    <property type="entry name" value="HATPase_c"/>
    <property type="match status" value="1"/>
</dbReference>
<keyword evidence="3" id="KW-0808">Transferase</keyword>
<keyword evidence="9" id="KW-1185">Reference proteome</keyword>
<dbReference type="CDD" id="cd00075">
    <property type="entry name" value="HATPase"/>
    <property type="match status" value="1"/>
</dbReference>
<dbReference type="GO" id="GO:0000155">
    <property type="term" value="F:phosphorelay sensor kinase activity"/>
    <property type="evidence" value="ECO:0007669"/>
    <property type="project" value="InterPro"/>
</dbReference>
<keyword evidence="4 8" id="KW-0418">Kinase</keyword>
<organism evidence="8 9">
    <name type="scientific">Shewanella hanedai</name>
    <name type="common">Alteromonas hanedai</name>
    <dbReference type="NCBI Taxonomy" id="25"/>
    <lineage>
        <taxon>Bacteria</taxon>
        <taxon>Pseudomonadati</taxon>
        <taxon>Pseudomonadota</taxon>
        <taxon>Gammaproteobacteria</taxon>
        <taxon>Alteromonadales</taxon>
        <taxon>Shewanellaceae</taxon>
        <taxon>Shewanella</taxon>
    </lineage>
</organism>
<keyword evidence="5" id="KW-0902">Two-component regulatory system</keyword>
<dbReference type="SMART" id="SM00388">
    <property type="entry name" value="HisKA"/>
    <property type="match status" value="1"/>
</dbReference>
<evidence type="ECO:0000256" key="1">
    <source>
        <dbReference type="ARBA" id="ARBA00000085"/>
    </source>
</evidence>
<protein>
    <recommendedName>
        <fullName evidence="2">histidine kinase</fullName>
        <ecNumber evidence="2">2.7.13.3</ecNumber>
    </recommendedName>
</protein>
<evidence type="ECO:0000256" key="4">
    <source>
        <dbReference type="ARBA" id="ARBA00022777"/>
    </source>
</evidence>
<dbReference type="InterPro" id="IPR005467">
    <property type="entry name" value="His_kinase_dom"/>
</dbReference>
<dbReference type="InterPro" id="IPR036890">
    <property type="entry name" value="HATPase_C_sf"/>
</dbReference>
<proteinExistence type="predicted"/>
<dbReference type="Pfam" id="PF00512">
    <property type="entry name" value="HisKA"/>
    <property type="match status" value="1"/>
</dbReference>
<name>A0A553JI80_SHEHA</name>
<dbReference type="InterPro" id="IPR003594">
    <property type="entry name" value="HATPase_dom"/>
</dbReference>
<feature type="transmembrane region" description="Helical" evidence="6">
    <location>
        <begin position="177"/>
        <end position="197"/>
    </location>
</feature>
<dbReference type="SMART" id="SM00387">
    <property type="entry name" value="HATPase_c"/>
    <property type="match status" value="1"/>
</dbReference>
<dbReference type="AlphaFoldDB" id="A0A553JI80"/>
<dbReference type="CDD" id="cd00082">
    <property type="entry name" value="HisKA"/>
    <property type="match status" value="1"/>
</dbReference>
<feature type="transmembrane region" description="Helical" evidence="6">
    <location>
        <begin position="7"/>
        <end position="27"/>
    </location>
</feature>
<feature type="domain" description="Histidine kinase" evidence="7">
    <location>
        <begin position="269"/>
        <end position="493"/>
    </location>
</feature>
<comment type="caution">
    <text evidence="8">The sequence shown here is derived from an EMBL/GenBank/DDBJ whole genome shotgun (WGS) entry which is preliminary data.</text>
</comment>
<dbReference type="EC" id="2.7.13.3" evidence="2"/>
<dbReference type="Gene3D" id="6.10.340.10">
    <property type="match status" value="1"/>
</dbReference>
<dbReference type="InterPro" id="IPR050736">
    <property type="entry name" value="Sensor_HK_Regulatory"/>
</dbReference>
<evidence type="ECO:0000259" key="7">
    <source>
        <dbReference type="PROSITE" id="PS50109"/>
    </source>
</evidence>
<evidence type="ECO:0000313" key="8">
    <source>
        <dbReference type="EMBL" id="TRY12169.1"/>
    </source>
</evidence>
<dbReference type="Proteomes" id="UP000318126">
    <property type="component" value="Unassembled WGS sequence"/>
</dbReference>
<dbReference type="EMBL" id="VKGK01000039">
    <property type="protein sequence ID" value="TRY12169.1"/>
    <property type="molecule type" value="Genomic_DNA"/>
</dbReference>
<gene>
    <name evidence="8" type="ORF">FN961_22075</name>
</gene>
<accession>A0A553JI80</accession>
<keyword evidence="6" id="KW-0472">Membrane</keyword>
<dbReference type="OrthoDB" id="9804645at2"/>
<evidence type="ECO:0000256" key="5">
    <source>
        <dbReference type="ARBA" id="ARBA00023012"/>
    </source>
</evidence>
<dbReference type="PANTHER" id="PTHR43711">
    <property type="entry name" value="TWO-COMPONENT HISTIDINE KINASE"/>
    <property type="match status" value="1"/>
</dbReference>
<dbReference type="RefSeq" id="WP_144042329.1">
    <property type="nucleotide sequence ID" value="NZ_BMPL01000045.1"/>
</dbReference>
<sequence length="493" mass="55659">MNSLFSRLLLSASLIVFILILALWQWFQFNQDFSRDQLQQSLHQDLALHMSHINPLLSQGITSNAALKEAFHDFMLLGPSFEIYTLDTLGNVVAYDAKAEKIKRLRVETPALRDFINGAELPIKGIDPRSHNSKKIFSAAYLQNADGKKTGYLYVIIGGEEFDMWQSLVSEHQAPRFWIGVVLASIVFALALFALLAKYLTSPLSRLEHDLGVLGSHKLNEGLSLPDEYRGSSEIQQLSLHINQLLERISQQHQAINRQQQVRHDFMLHLSHDLKTPLTSLLGYIDTWLLMPVNERNSDLIEIAANSGRHIQQLLSQMLELAALENGQITPEFKRVALTPLMQELVLIFAPRAKKQNVELDFDLSSNLFVLTDPQILMRVLSNLIDNAIRYTPAGGRITIKPLAHESEDLLYINDKPIWLCVSDNGSGMHKHELQALKQLKSKPKFNRTDVLPQLGVGLAIVRQLLGLLKCNIDIESVPGEGSQFHIELQQIK</sequence>
<keyword evidence="6" id="KW-1133">Transmembrane helix</keyword>
<keyword evidence="6" id="KW-0812">Transmembrane</keyword>
<dbReference type="InterPro" id="IPR003661">
    <property type="entry name" value="HisK_dim/P_dom"/>
</dbReference>
<evidence type="ECO:0000256" key="3">
    <source>
        <dbReference type="ARBA" id="ARBA00022679"/>
    </source>
</evidence>
<reference evidence="9" key="1">
    <citation type="submission" date="2019-07" db="EMBL/GenBank/DDBJ databases">
        <title>Shewanella sp. YLB-08 draft genomic sequence.</title>
        <authorList>
            <person name="Yu L."/>
        </authorList>
    </citation>
    <scope>NUCLEOTIDE SEQUENCE [LARGE SCALE GENOMIC DNA]</scope>
    <source>
        <strain evidence="9">JCM 20706</strain>
    </source>
</reference>
<dbReference type="InterPro" id="IPR036097">
    <property type="entry name" value="HisK_dim/P_sf"/>
</dbReference>
<dbReference type="Gene3D" id="1.10.287.130">
    <property type="match status" value="1"/>
</dbReference>